<feature type="compositionally biased region" description="Basic residues" evidence="1">
    <location>
        <begin position="14"/>
        <end position="38"/>
    </location>
</feature>
<keyword evidence="2" id="KW-0472">Membrane</keyword>
<evidence type="ECO:0000256" key="1">
    <source>
        <dbReference type="SAM" id="MobiDB-lite"/>
    </source>
</evidence>
<feature type="transmembrane region" description="Helical" evidence="2">
    <location>
        <begin position="65"/>
        <end position="82"/>
    </location>
</feature>
<keyword evidence="4" id="KW-1185">Reference proteome</keyword>
<evidence type="ECO:0000313" key="3">
    <source>
        <dbReference type="EMBL" id="CAH0725688.1"/>
    </source>
</evidence>
<accession>A0A8J9UT35</accession>
<name>A0A8J9UT35_9NEOP</name>
<feature type="region of interest" description="Disordered" evidence="1">
    <location>
        <begin position="1"/>
        <end position="39"/>
    </location>
</feature>
<protein>
    <submittedName>
        <fullName evidence="3">Uncharacterized protein</fullName>
    </submittedName>
</protein>
<dbReference type="EMBL" id="OV170225">
    <property type="protein sequence ID" value="CAH0725688.1"/>
    <property type="molecule type" value="Genomic_DNA"/>
</dbReference>
<dbReference type="Proteomes" id="UP000838878">
    <property type="component" value="Chromosome 5"/>
</dbReference>
<keyword evidence="2" id="KW-0812">Transmembrane</keyword>
<organism evidence="3 4">
    <name type="scientific">Brenthis ino</name>
    <name type="common">lesser marbled fritillary</name>
    <dbReference type="NCBI Taxonomy" id="405034"/>
    <lineage>
        <taxon>Eukaryota</taxon>
        <taxon>Metazoa</taxon>
        <taxon>Ecdysozoa</taxon>
        <taxon>Arthropoda</taxon>
        <taxon>Hexapoda</taxon>
        <taxon>Insecta</taxon>
        <taxon>Pterygota</taxon>
        <taxon>Neoptera</taxon>
        <taxon>Endopterygota</taxon>
        <taxon>Lepidoptera</taxon>
        <taxon>Glossata</taxon>
        <taxon>Ditrysia</taxon>
        <taxon>Papilionoidea</taxon>
        <taxon>Nymphalidae</taxon>
        <taxon>Heliconiinae</taxon>
        <taxon>Argynnini</taxon>
        <taxon>Brenthis</taxon>
    </lineage>
</organism>
<reference evidence="3" key="1">
    <citation type="submission" date="2021-12" db="EMBL/GenBank/DDBJ databases">
        <authorList>
            <person name="Martin H S."/>
        </authorList>
    </citation>
    <scope>NUCLEOTIDE SEQUENCE</scope>
</reference>
<evidence type="ECO:0000256" key="2">
    <source>
        <dbReference type="SAM" id="Phobius"/>
    </source>
</evidence>
<gene>
    <name evidence="3" type="ORF">BINO364_LOCUS11251</name>
</gene>
<sequence length="102" mass="12352">MKRRIKRKEETEKLKKKKPLNVKNKLKKAPKKPRRKERSQKIMNHLLKVLIRMIIRSKAQMKVLIVPKIEMLNACIMICIVLNKMFMERNRSDVNLITEWLM</sequence>
<evidence type="ECO:0000313" key="4">
    <source>
        <dbReference type="Proteomes" id="UP000838878"/>
    </source>
</evidence>
<keyword evidence="2" id="KW-1133">Transmembrane helix</keyword>
<dbReference type="AlphaFoldDB" id="A0A8J9UT35"/>
<proteinExistence type="predicted"/>
<feature type="non-terminal residue" evidence="3">
    <location>
        <position position="102"/>
    </location>
</feature>